<keyword evidence="14" id="KW-1185">Reference proteome</keyword>
<feature type="domain" description="N-acetyltransferase ESCO acetyl-transferase" evidence="12">
    <location>
        <begin position="306"/>
        <end position="374"/>
    </location>
</feature>
<evidence type="ECO:0000256" key="10">
    <source>
        <dbReference type="SAM" id="MobiDB-lite"/>
    </source>
</evidence>
<dbReference type="Pfam" id="PF13878">
    <property type="entry name" value="zf-C2H2_3"/>
    <property type="match status" value="1"/>
</dbReference>
<dbReference type="InterPro" id="IPR016181">
    <property type="entry name" value="Acyl_CoA_acyltransferase"/>
</dbReference>
<evidence type="ECO:0000256" key="6">
    <source>
        <dbReference type="ARBA" id="ARBA00022833"/>
    </source>
</evidence>
<keyword evidence="7" id="KW-0539">Nucleus</keyword>
<evidence type="ECO:0000313" key="14">
    <source>
        <dbReference type="Proteomes" id="UP000652761"/>
    </source>
</evidence>
<dbReference type="GO" id="GO:0008270">
    <property type="term" value="F:zinc ion binding"/>
    <property type="evidence" value="ECO:0007669"/>
    <property type="project" value="UniProtKB-KW"/>
</dbReference>
<proteinExistence type="inferred from homology"/>
<evidence type="ECO:0000256" key="2">
    <source>
        <dbReference type="ARBA" id="ARBA00005816"/>
    </source>
</evidence>
<evidence type="ECO:0000313" key="13">
    <source>
        <dbReference type="EMBL" id="MQL95635.1"/>
    </source>
</evidence>
<dbReference type="Proteomes" id="UP000652761">
    <property type="component" value="Unassembled WGS sequence"/>
</dbReference>
<evidence type="ECO:0008006" key="15">
    <source>
        <dbReference type="Google" id="ProtNLM"/>
    </source>
</evidence>
<reference evidence="13" key="1">
    <citation type="submission" date="2017-07" db="EMBL/GenBank/DDBJ databases">
        <title>Taro Niue Genome Assembly and Annotation.</title>
        <authorList>
            <person name="Atibalentja N."/>
            <person name="Keating K."/>
            <person name="Fields C.J."/>
        </authorList>
    </citation>
    <scope>NUCLEOTIDE SEQUENCE</scope>
    <source>
        <strain evidence="13">Niue_2</strain>
        <tissue evidence="13">Leaf</tissue>
    </source>
</reference>
<organism evidence="13 14">
    <name type="scientific">Colocasia esculenta</name>
    <name type="common">Wild taro</name>
    <name type="synonym">Arum esculentum</name>
    <dbReference type="NCBI Taxonomy" id="4460"/>
    <lineage>
        <taxon>Eukaryota</taxon>
        <taxon>Viridiplantae</taxon>
        <taxon>Streptophyta</taxon>
        <taxon>Embryophyta</taxon>
        <taxon>Tracheophyta</taxon>
        <taxon>Spermatophyta</taxon>
        <taxon>Magnoliopsida</taxon>
        <taxon>Liliopsida</taxon>
        <taxon>Araceae</taxon>
        <taxon>Aroideae</taxon>
        <taxon>Colocasieae</taxon>
        <taxon>Colocasia</taxon>
    </lineage>
</organism>
<keyword evidence="4" id="KW-0479">Metal-binding</keyword>
<dbReference type="OrthoDB" id="428854at2759"/>
<keyword evidence="5" id="KW-0863">Zinc-finger</keyword>
<dbReference type="GO" id="GO:0061733">
    <property type="term" value="F:protein-lysine-acetyltransferase activity"/>
    <property type="evidence" value="ECO:0007669"/>
    <property type="project" value="TreeGrafter"/>
</dbReference>
<dbReference type="SUPFAM" id="SSF55729">
    <property type="entry name" value="Acyl-CoA N-acyltransferases (Nat)"/>
    <property type="match status" value="1"/>
</dbReference>
<evidence type="ECO:0000256" key="4">
    <source>
        <dbReference type="ARBA" id="ARBA00022723"/>
    </source>
</evidence>
<feature type="domain" description="N-acetyltransferase ESCO zinc-finger" evidence="11">
    <location>
        <begin position="101"/>
        <end position="140"/>
    </location>
</feature>
<evidence type="ECO:0000259" key="11">
    <source>
        <dbReference type="Pfam" id="PF13878"/>
    </source>
</evidence>
<accession>A0A843VI70</accession>
<dbReference type="GO" id="GO:0005634">
    <property type="term" value="C:nucleus"/>
    <property type="evidence" value="ECO:0007669"/>
    <property type="project" value="UniProtKB-SubCell"/>
</dbReference>
<dbReference type="InterPro" id="IPR028009">
    <property type="entry name" value="ESCO_Acetyltransf_dom"/>
</dbReference>
<keyword evidence="3" id="KW-0808">Transferase</keyword>
<keyword evidence="8" id="KW-0131">Cell cycle</keyword>
<evidence type="ECO:0000259" key="12">
    <source>
        <dbReference type="Pfam" id="PF13880"/>
    </source>
</evidence>
<evidence type="ECO:0000256" key="5">
    <source>
        <dbReference type="ARBA" id="ARBA00022771"/>
    </source>
</evidence>
<dbReference type="PANTHER" id="PTHR45884">
    <property type="entry name" value="N-ACETYLTRANSFERASE ECO"/>
    <property type="match status" value="1"/>
</dbReference>
<feature type="region of interest" description="Disordered" evidence="10">
    <location>
        <begin position="239"/>
        <end position="265"/>
    </location>
</feature>
<evidence type="ECO:0000256" key="1">
    <source>
        <dbReference type="ARBA" id="ARBA00004123"/>
    </source>
</evidence>
<dbReference type="GO" id="GO:0007064">
    <property type="term" value="P:mitotic sister chromatid cohesion"/>
    <property type="evidence" value="ECO:0007669"/>
    <property type="project" value="TreeGrafter"/>
</dbReference>
<protein>
    <recommendedName>
        <fullName evidence="15">Protein CHROMOSOME TRANSMISSION FIDELITY 7</fullName>
    </recommendedName>
</protein>
<feature type="non-terminal residue" evidence="13">
    <location>
        <position position="1"/>
    </location>
</feature>
<evidence type="ECO:0000256" key="3">
    <source>
        <dbReference type="ARBA" id="ARBA00022679"/>
    </source>
</evidence>
<dbReference type="EMBL" id="NMUH01001814">
    <property type="protein sequence ID" value="MQL95635.1"/>
    <property type="molecule type" value="Genomic_DNA"/>
</dbReference>
<gene>
    <name evidence="13" type="ORF">Taro_028303</name>
</gene>
<name>A0A843VI70_COLES</name>
<dbReference type="CDD" id="cd04301">
    <property type="entry name" value="NAT_SF"/>
    <property type="match status" value="1"/>
</dbReference>
<evidence type="ECO:0000256" key="9">
    <source>
        <dbReference type="ARBA" id="ARBA00023315"/>
    </source>
</evidence>
<dbReference type="PANTHER" id="PTHR45884:SF2">
    <property type="entry name" value="N-ACETYLTRANSFERASE ECO"/>
    <property type="match status" value="1"/>
</dbReference>
<dbReference type="InterPro" id="IPR028005">
    <property type="entry name" value="AcTrfase_ESCO_Znf_dom"/>
</dbReference>
<evidence type="ECO:0000256" key="7">
    <source>
        <dbReference type="ARBA" id="ARBA00023242"/>
    </source>
</evidence>
<comment type="subcellular location">
    <subcellularLocation>
        <location evidence="1">Nucleus</location>
    </subcellularLocation>
</comment>
<comment type="similarity">
    <text evidence="2">Belongs to the acetyltransferase family. ECO subfamily.</text>
</comment>
<keyword evidence="9" id="KW-0012">Acyltransferase</keyword>
<dbReference type="AlphaFoldDB" id="A0A843VI70"/>
<sequence>MQAKIEAFFKPSAPRKPIYPPPGGAALVEAEVELPVAAESPGLDAAITYQRRRDHLDQRGSCDDAKEIDNKPPEVANNLSVNPAKVSSIGKVLNKKRSYAQYYLEFGQSDFLLHTCSICGMRYARGDEDDEKVHKTFHNNYYHGIPFKGWRSERVISTDKDTGDRIILVLDGDPPAHKHKVLEVVKLLEGELGLSDGWLLHKLCKVYLFVSNNRIVGSMFAEPIRQAYRVISNSRFLSDSNRKETTEPTSCTSSSADAESTGPDRSLLQFGDIRFRREAMKRIPSNGGHKVNAFDSGAIFRDEEPVPARCGIRAIWVVPSKRRQGIATKLLDSVRKDFGPDYLIEATRCAFSQPTSAGKAFATTYSCTDTFLVYRAEDS</sequence>
<keyword evidence="6" id="KW-0862">Zinc</keyword>
<comment type="caution">
    <text evidence="13">The sequence shown here is derived from an EMBL/GenBank/DDBJ whole genome shotgun (WGS) entry which is preliminary data.</text>
</comment>
<dbReference type="Pfam" id="PF13880">
    <property type="entry name" value="Acetyltransf_13"/>
    <property type="match status" value="1"/>
</dbReference>
<dbReference type="SMR" id="A0A843VI70"/>
<dbReference type="GO" id="GO:0000785">
    <property type="term" value="C:chromatin"/>
    <property type="evidence" value="ECO:0007669"/>
    <property type="project" value="TreeGrafter"/>
</dbReference>
<evidence type="ECO:0000256" key="8">
    <source>
        <dbReference type="ARBA" id="ARBA00023306"/>
    </source>
</evidence>